<proteinExistence type="predicted"/>
<dbReference type="Pfam" id="PF19494">
    <property type="entry name" value="DUF6029"/>
    <property type="match status" value="1"/>
</dbReference>
<dbReference type="OrthoDB" id="5480631at2"/>
<reference evidence="2 3" key="1">
    <citation type="submission" date="2021-01" db="EMBL/GenBank/DDBJ databases">
        <title>FDA dAtabase for Regulatory Grade micrObial Sequences (FDA-ARGOS): Supporting development and validation of Infectious Disease Dx tests.</title>
        <authorList>
            <person name="Sproer C."/>
            <person name="Gronow S."/>
            <person name="Severitt S."/>
            <person name="Schroder I."/>
            <person name="Tallon L."/>
            <person name="Sadzewicz L."/>
            <person name="Zhao X."/>
            <person name="Boylan J."/>
            <person name="Ott S."/>
            <person name="Bowen H."/>
            <person name="Vavikolanu K."/>
            <person name="Mehta A."/>
            <person name="Aluvathingal J."/>
            <person name="Nadendla S."/>
            <person name="Lowell S."/>
            <person name="Myers T."/>
            <person name="Yan Y."/>
            <person name="Sichtig H."/>
        </authorList>
    </citation>
    <scope>NUCLEOTIDE SEQUENCE [LARGE SCALE GENOMIC DNA]</scope>
    <source>
        <strain evidence="2 3">FDAARGOS_1131</strain>
    </source>
</reference>
<evidence type="ECO:0000313" key="2">
    <source>
        <dbReference type="EMBL" id="QQT99806.1"/>
    </source>
</evidence>
<dbReference type="EMBL" id="CP068108">
    <property type="protein sequence ID" value="QQT99806.1"/>
    <property type="molecule type" value="Genomic_DNA"/>
</dbReference>
<keyword evidence="1" id="KW-0732">Signal</keyword>
<dbReference type="Proteomes" id="UP000596202">
    <property type="component" value="Chromosome"/>
</dbReference>
<accession>A0A9Q7E8D0</accession>
<feature type="chain" id="PRO_5040126816" description="DUF5723 domain-containing protein" evidence="1">
    <location>
        <begin position="20"/>
        <end position="550"/>
    </location>
</feature>
<organism evidence="2 3">
    <name type="scientific">Myroides odoratus</name>
    <name type="common">Flavobacterium odoratum</name>
    <dbReference type="NCBI Taxonomy" id="256"/>
    <lineage>
        <taxon>Bacteria</taxon>
        <taxon>Pseudomonadati</taxon>
        <taxon>Bacteroidota</taxon>
        <taxon>Flavobacteriia</taxon>
        <taxon>Flavobacteriales</taxon>
        <taxon>Flavobacteriaceae</taxon>
        <taxon>Myroides</taxon>
    </lineage>
</organism>
<protein>
    <recommendedName>
        <fullName evidence="4">DUF5723 domain-containing protein</fullName>
    </recommendedName>
</protein>
<evidence type="ECO:0008006" key="4">
    <source>
        <dbReference type="Google" id="ProtNLM"/>
    </source>
</evidence>
<dbReference type="AlphaFoldDB" id="A0A9Q7E8D0"/>
<dbReference type="RefSeq" id="WP_002988267.1">
    <property type="nucleotide sequence ID" value="NZ_CP068108.1"/>
</dbReference>
<gene>
    <name evidence="2" type="ORF">I6I88_16835</name>
</gene>
<name>A0A9Q7E8D0_MYROD</name>
<evidence type="ECO:0000256" key="1">
    <source>
        <dbReference type="SAM" id="SignalP"/>
    </source>
</evidence>
<sequence>MKRVLLAVGVFFSLVNAHAQIRVGLENNSQWYVDDKKIKLDPVEAEKDRFRANSYLKVDYDYKNWSFGTQLESYAPNPILNYNPEFKNFDIGTIYARYNNVEKGLDVTAGHFYDQFGSGLLFRAWEDRQLGINNAMFGLNAKYSIGSWGEITVLGGKQRTIMGFDLSKSFVFGGDLNVDVGQVVNAENLDLSVGLSYLGRSLESDDLNKGLDNFTSGYSFRFDYRQGGFYLGSEYVLRDKDYYATAISINKNMKLDSNAWLVNLGYAQKGLSFDFNFRRMENMSFYSERQFTKNDYHQGVLNYLPALVKQYDYSLQNIYVYQAQTAVDLLGQKAGEIGGQFDFYYEFPKGSTLGGKYGTNLVINGSYWAGLKTEYDIVDKELSSEFLSFGQKNYRDLGFEVRKRWSSDWSSIFMYLDQYYNAVALEGKFEDVKAQIVSAETTYQFLDNKSIRLEAQHMWADKDKKNWLAGTLEFAYNANWAVFVNDMYNYGNDDKEKKIHYYNAGISYTKGTTRVSTSYGRQRGGLLCVGGVCRYVTEAAGLTVGITTSF</sequence>
<evidence type="ECO:0000313" key="3">
    <source>
        <dbReference type="Proteomes" id="UP000596202"/>
    </source>
</evidence>
<feature type="signal peptide" evidence="1">
    <location>
        <begin position="1"/>
        <end position="19"/>
    </location>
</feature>
<dbReference type="GeneID" id="93529349"/>
<dbReference type="InterPro" id="IPR046070">
    <property type="entry name" value="DUF6029"/>
</dbReference>